<protein>
    <submittedName>
        <fullName evidence="1">Uncharacterized protein</fullName>
    </submittedName>
</protein>
<evidence type="ECO:0000313" key="1">
    <source>
        <dbReference type="EMBL" id="KHF99179.1"/>
    </source>
</evidence>
<comment type="caution">
    <text evidence="1">The sequence shown here is derived from an EMBL/GenBank/DDBJ whole genome shotgun (WGS) entry which is preliminary data.</text>
</comment>
<evidence type="ECO:0000313" key="2">
    <source>
        <dbReference type="Proteomes" id="UP000032142"/>
    </source>
</evidence>
<keyword evidence="2" id="KW-1185">Reference proteome</keyword>
<name>A0A0B0MEF3_GOSAR</name>
<dbReference type="EMBL" id="JRRC01067793">
    <property type="protein sequence ID" value="KHF99179.1"/>
    <property type="molecule type" value="Genomic_DNA"/>
</dbReference>
<proteinExistence type="predicted"/>
<accession>A0A0B0MEF3</accession>
<sequence>MKHCILSSVCGLDPCIRPG</sequence>
<dbReference type="Proteomes" id="UP000032142">
    <property type="component" value="Unassembled WGS sequence"/>
</dbReference>
<gene>
    <name evidence="1" type="ORF">F383_17481</name>
</gene>
<dbReference type="AlphaFoldDB" id="A0A0B0MEF3"/>
<organism evidence="1 2">
    <name type="scientific">Gossypium arboreum</name>
    <name type="common">Tree cotton</name>
    <name type="synonym">Gossypium nanking</name>
    <dbReference type="NCBI Taxonomy" id="29729"/>
    <lineage>
        <taxon>Eukaryota</taxon>
        <taxon>Viridiplantae</taxon>
        <taxon>Streptophyta</taxon>
        <taxon>Embryophyta</taxon>
        <taxon>Tracheophyta</taxon>
        <taxon>Spermatophyta</taxon>
        <taxon>Magnoliopsida</taxon>
        <taxon>eudicotyledons</taxon>
        <taxon>Gunneridae</taxon>
        <taxon>Pentapetalae</taxon>
        <taxon>rosids</taxon>
        <taxon>malvids</taxon>
        <taxon>Malvales</taxon>
        <taxon>Malvaceae</taxon>
        <taxon>Malvoideae</taxon>
        <taxon>Gossypium</taxon>
    </lineage>
</organism>
<reference evidence="2" key="1">
    <citation type="submission" date="2014-09" db="EMBL/GenBank/DDBJ databases">
        <authorList>
            <person name="Mudge J."/>
            <person name="Ramaraj T."/>
            <person name="Lindquist I.E."/>
            <person name="Bharti A.K."/>
            <person name="Sundararajan A."/>
            <person name="Cameron C.T."/>
            <person name="Woodward J.E."/>
            <person name="May G.D."/>
            <person name="Brubaker C."/>
            <person name="Broadhvest J."/>
            <person name="Wilkins T.A."/>
        </authorList>
    </citation>
    <scope>NUCLEOTIDE SEQUENCE</scope>
    <source>
        <strain evidence="2">cv. AKA8401</strain>
    </source>
</reference>